<dbReference type="Pfam" id="PF06722">
    <property type="entry name" value="EryCIII-like_C"/>
    <property type="match status" value="1"/>
</dbReference>
<sequence>MIDSSTGPISSISKRRRILFFAEAVTLAHVARPVALAKNLNPALYEVHFACDARYHKLLGKLPFIWHPIHSLASEKFLEALSKGSPVYRADTLRAYVNEDAKVIKEVSPDVIVGDFRLSLAVSAPLAQIPYMTIANAYWSPYAKRRFPVPDIPLAKIIGIKAAQYLFNAIQPLAFAYHALPLNKIRHEYGLPKISLDLRHIYTYADHTLYADIPALAPTIDLPSGHHYLGPVLWSPAVPLPAWWEKIPADKPVLYVSLGSSGQSQLLPEMLKALADLPITLLVATAGRIKLPSPPKNAFIADYLPGDKATARASLVICNGGSLMTQQALIKRVPVLGIVNNLDQHLNMEAVQSAGAGELRRAANVTTAHILATTRQMLDQPRYAQAATRLADLLSNYNASDKFNSILGRMFSRKLCAKSVSAR</sequence>
<dbReference type="AlphaFoldDB" id="A0A0E2ZL48"/>
<keyword evidence="2" id="KW-0808">Transferase</keyword>
<proteinExistence type="predicted"/>
<protein>
    <submittedName>
        <fullName evidence="2">Glycosyl transferase family 1</fullName>
    </submittedName>
</protein>
<dbReference type="PANTHER" id="PTHR21015">
    <property type="entry name" value="UDP-N-ACETYLGLUCOSAMINE--N-ACETYLMURAMYL-(PENTAPEPTIDE) PYROPHOSPHORYL-UNDECAPRENOL N-ACETYLGLUCOSAMINE TRANSFERASE 1"/>
    <property type="match status" value="1"/>
</dbReference>
<evidence type="ECO:0000313" key="3">
    <source>
        <dbReference type="Proteomes" id="UP000028839"/>
    </source>
</evidence>
<dbReference type="InterPro" id="IPR010610">
    <property type="entry name" value="EryCIII-like_C"/>
</dbReference>
<dbReference type="EMBL" id="JPGN01000063">
    <property type="protein sequence ID" value="KFI19052.1"/>
    <property type="molecule type" value="Genomic_DNA"/>
</dbReference>
<dbReference type="Proteomes" id="UP000028839">
    <property type="component" value="Unassembled WGS sequence"/>
</dbReference>
<gene>
    <name evidence="2" type="ORF">IB75_10605</name>
</gene>
<dbReference type="GO" id="GO:0016757">
    <property type="term" value="F:glycosyltransferase activity"/>
    <property type="evidence" value="ECO:0007669"/>
    <property type="project" value="UniProtKB-ARBA"/>
</dbReference>
<dbReference type="HOGENOM" id="CLU_692271_0_0_6"/>
<organism evidence="2 3">
    <name type="scientific">Nitrosococcus oceani C-27</name>
    <dbReference type="NCBI Taxonomy" id="314279"/>
    <lineage>
        <taxon>Bacteria</taxon>
        <taxon>Pseudomonadati</taxon>
        <taxon>Pseudomonadota</taxon>
        <taxon>Gammaproteobacteria</taxon>
        <taxon>Chromatiales</taxon>
        <taxon>Chromatiaceae</taxon>
        <taxon>Nitrosococcus</taxon>
    </lineage>
</organism>
<name>A0A0E2ZL48_9GAMM</name>
<dbReference type="PANTHER" id="PTHR21015:SF22">
    <property type="entry name" value="GLYCOSYLTRANSFERASE"/>
    <property type="match status" value="1"/>
</dbReference>
<evidence type="ECO:0000313" key="2">
    <source>
        <dbReference type="EMBL" id="KFI19052.1"/>
    </source>
</evidence>
<feature type="domain" description="Erythromycin biosynthesis protein CIII-like C-terminal" evidence="1">
    <location>
        <begin position="283"/>
        <end position="392"/>
    </location>
</feature>
<comment type="caution">
    <text evidence="2">The sequence shown here is derived from an EMBL/GenBank/DDBJ whole genome shotgun (WGS) entry which is preliminary data.</text>
</comment>
<accession>A0A0E2ZL48</accession>
<evidence type="ECO:0000259" key="1">
    <source>
        <dbReference type="Pfam" id="PF06722"/>
    </source>
</evidence>
<dbReference type="OrthoDB" id="6620093at2"/>
<dbReference type="SUPFAM" id="SSF53756">
    <property type="entry name" value="UDP-Glycosyltransferase/glycogen phosphorylase"/>
    <property type="match status" value="1"/>
</dbReference>
<dbReference type="Gene3D" id="3.40.50.2000">
    <property type="entry name" value="Glycogen Phosphorylase B"/>
    <property type="match status" value="2"/>
</dbReference>
<reference evidence="2 3" key="1">
    <citation type="submission" date="2014-07" db="EMBL/GenBank/DDBJ databases">
        <title>Comparative analysis of Nitrosococcus oceani genome inventories of strains from Pacific and Atlantic gyres.</title>
        <authorList>
            <person name="Lim C.K."/>
            <person name="Wang L."/>
            <person name="Sayavedra-Soto L.A."/>
            <person name="Klotz M.G."/>
        </authorList>
    </citation>
    <scope>NUCLEOTIDE SEQUENCE [LARGE SCALE GENOMIC DNA]</scope>
    <source>
        <strain evidence="2 3">C-27</strain>
    </source>
</reference>